<reference evidence="2" key="1">
    <citation type="submission" date="2018-03" db="EMBL/GenBank/DDBJ databases">
        <title>Gramella fulva sp. nov., isolated from a dry surface of tidal flat.</title>
        <authorList>
            <person name="Hwang S.H."/>
            <person name="Hwang W.M."/>
            <person name="Kang K."/>
            <person name="Ahn T.-Y."/>
        </authorList>
    </citation>
    <scope>NUCLEOTIDE SEQUENCE [LARGE SCALE GENOMIC DNA]</scope>
    <source>
        <strain evidence="2">SH35</strain>
    </source>
</reference>
<protein>
    <recommendedName>
        <fullName evidence="3">DUF2262 domain-containing protein</fullName>
    </recommendedName>
</protein>
<dbReference type="EMBL" id="CP028136">
    <property type="protein sequence ID" value="AVR44762.1"/>
    <property type="molecule type" value="Genomic_DNA"/>
</dbReference>
<evidence type="ECO:0008006" key="3">
    <source>
        <dbReference type="Google" id="ProtNLM"/>
    </source>
</evidence>
<sequence length="236" mass="27601">MAIIKFENSKDLINYLCKEDVLGILKVSFTSEWSSELTPSFNFYYSDLDEHLSNIFSQWLQETRSAPSEIHLVFTNAEDFSIEAVENFEYNETEKKYAKEIIIYDALGSILDEELELQFENAHIEIEGPDFNLKNLKIKRFEIKENEHKNKEVSLEQVDERIRNLVLTEILETINKYLVKGNHTIECIEHFQMTLDTNYDEFDITILGSPNISGLYDFEDGESFVLDTELLQPEDI</sequence>
<keyword evidence="2" id="KW-1185">Reference proteome</keyword>
<dbReference type="KEGG" id="grs:C7S20_05495"/>
<accession>A0A2R3Z3G5</accession>
<dbReference type="AlphaFoldDB" id="A0A2R3Z3G5"/>
<evidence type="ECO:0000313" key="1">
    <source>
        <dbReference type="EMBL" id="AVR44762.1"/>
    </source>
</evidence>
<dbReference type="RefSeq" id="WP_107011540.1">
    <property type="nucleotide sequence ID" value="NZ_CP028136.1"/>
</dbReference>
<dbReference type="Proteomes" id="UP000241507">
    <property type="component" value="Chromosome"/>
</dbReference>
<dbReference type="OrthoDB" id="1452971at2"/>
<proteinExistence type="predicted"/>
<organism evidence="1 2">
    <name type="scientific">Christiangramia fulva</name>
    <dbReference type="NCBI Taxonomy" id="2126553"/>
    <lineage>
        <taxon>Bacteria</taxon>
        <taxon>Pseudomonadati</taxon>
        <taxon>Bacteroidota</taxon>
        <taxon>Flavobacteriia</taxon>
        <taxon>Flavobacteriales</taxon>
        <taxon>Flavobacteriaceae</taxon>
        <taxon>Christiangramia</taxon>
    </lineage>
</organism>
<name>A0A2R3Z3G5_9FLAO</name>
<gene>
    <name evidence="1" type="ORF">C7S20_05495</name>
</gene>
<evidence type="ECO:0000313" key="2">
    <source>
        <dbReference type="Proteomes" id="UP000241507"/>
    </source>
</evidence>